<name>D7DYI5_NOSA0</name>
<dbReference type="InterPro" id="IPR013693">
    <property type="entry name" value="SpoIID/LytB_N"/>
</dbReference>
<organism evidence="3 4">
    <name type="scientific">Nostoc azollae (strain 0708)</name>
    <name type="common">Anabaena azollae (strain 0708)</name>
    <dbReference type="NCBI Taxonomy" id="551115"/>
    <lineage>
        <taxon>Bacteria</taxon>
        <taxon>Bacillati</taxon>
        <taxon>Cyanobacteriota</taxon>
        <taxon>Cyanophyceae</taxon>
        <taxon>Nostocales</taxon>
        <taxon>Nostocaceae</taxon>
        <taxon>Trichormus</taxon>
    </lineage>
</organism>
<keyword evidence="4" id="KW-1185">Reference proteome</keyword>
<reference evidence="3 4" key="1">
    <citation type="journal article" date="2010" name="PLoS ONE">
        <title>Genome erosion in a nitrogen-fixing vertically transmitted endosymbiotic multicellular cyanobacterium.</title>
        <authorList>
            <person name="Ran L."/>
            <person name="Larsson J."/>
            <person name="Vigil-Stenman T."/>
            <person name="Nylander J.A."/>
            <person name="Ininbergs K."/>
            <person name="Zheng W.W."/>
            <person name="Lapidus A."/>
            <person name="Lowry S."/>
            <person name="Haselkorn R."/>
            <person name="Bergman B."/>
        </authorList>
    </citation>
    <scope>NUCLEOTIDE SEQUENCE [LARGE SCALE GENOMIC DNA]</scope>
    <source>
        <strain evidence="3 4">0708</strain>
    </source>
</reference>
<dbReference type="EMBL" id="CP002059">
    <property type="protein sequence ID" value="ADI62808.1"/>
    <property type="molecule type" value="Genomic_DNA"/>
</dbReference>
<dbReference type="GO" id="GO:0030435">
    <property type="term" value="P:sporulation resulting in formation of a cellular spore"/>
    <property type="evidence" value="ECO:0007669"/>
    <property type="project" value="InterPro"/>
</dbReference>
<sequence length="533" mass="59964">MNTFFWPSAYKILTTLCLLGLTAASSRVNNNQDVELKIGIVQRFGATPTAKVQLTPNQGDRLQLKWTVGNQPQTLVTANPVQLETVMETLPQPKIQEVVVLGDFPTFETAEDSSRHWRSQGIEVEIAQPERWQVWAKRDVYSTPLVRRLFLQSIQVSGQKLPYLYTQILKQVPRVSWEIKGKRYSQNYLEITTGKNLIRVNQGGKTGNTRLFAGRINLQPNAYGTYSLVNKVPLETYLRGVLPYEIGTSAPKASLEAQAVIARTYALRNLRRFAIDDYQLCADTHCQVYDGLNGVAKTTDQAIAATRGMVLTYNQELVDALYSSTTGGVTASFSDVWNREDRPYLRPVIDAAVNIWNLSEKSLAHEKNFRQFINLEKGFNESTWDVFRWHKQTSLEDITKDLQKFLRLKKSPYAKLKTVEALAVTKRSDSGRILDMAVKTDIGVFTLHKDEVRSAFAAPCSTLFYLQPINKGKPDVWGYAFIGGGLGHGVGLSQTGAQNLAKLGWSSVKILHFYYPGTQLQLLSNEIKPFLNN</sequence>
<dbReference type="AlphaFoldDB" id="D7DYI5"/>
<gene>
    <name evidence="3" type="ordered locus">Aazo_0180</name>
</gene>
<dbReference type="KEGG" id="naz:Aazo_0180"/>
<protein>
    <submittedName>
        <fullName evidence="3">SpoIID/LytB domain protein</fullName>
    </submittedName>
</protein>
<dbReference type="STRING" id="551115.Aazo_0180"/>
<dbReference type="Pfam" id="PF08486">
    <property type="entry name" value="SpoIID"/>
    <property type="match status" value="1"/>
</dbReference>
<dbReference type="Proteomes" id="UP000001511">
    <property type="component" value="Chromosome"/>
</dbReference>
<evidence type="ECO:0000313" key="4">
    <source>
        <dbReference type="Proteomes" id="UP000001511"/>
    </source>
</evidence>
<proteinExistence type="predicted"/>
<dbReference type="InterPro" id="IPR051922">
    <property type="entry name" value="Bact_Sporulation_Assoc"/>
</dbReference>
<evidence type="ECO:0000256" key="1">
    <source>
        <dbReference type="SAM" id="SignalP"/>
    </source>
</evidence>
<dbReference type="InterPro" id="IPR013486">
    <property type="entry name" value="SpoIID/LytB"/>
</dbReference>
<dbReference type="RefSeq" id="WP_013189828.1">
    <property type="nucleotide sequence ID" value="NC_014248.1"/>
</dbReference>
<dbReference type="HOGENOM" id="CLU_036694_0_0_3"/>
<evidence type="ECO:0000313" key="3">
    <source>
        <dbReference type="EMBL" id="ADI62808.1"/>
    </source>
</evidence>
<keyword evidence="1" id="KW-0732">Signal</keyword>
<feature type="chain" id="PRO_5003094748" evidence="1">
    <location>
        <begin position="27"/>
        <end position="533"/>
    </location>
</feature>
<dbReference type="PANTHER" id="PTHR30032:SF4">
    <property type="entry name" value="AMIDASE ENHANCER"/>
    <property type="match status" value="1"/>
</dbReference>
<dbReference type="NCBIfam" id="TIGR02669">
    <property type="entry name" value="SpoIID_LytB"/>
    <property type="match status" value="1"/>
</dbReference>
<evidence type="ECO:0000259" key="2">
    <source>
        <dbReference type="Pfam" id="PF08486"/>
    </source>
</evidence>
<feature type="signal peptide" evidence="1">
    <location>
        <begin position="1"/>
        <end position="26"/>
    </location>
</feature>
<dbReference type="PANTHER" id="PTHR30032">
    <property type="entry name" value="N-ACETYLMURAMOYL-L-ALANINE AMIDASE-RELATED"/>
    <property type="match status" value="1"/>
</dbReference>
<dbReference type="OrthoDB" id="501259at2"/>
<dbReference type="GO" id="GO:0030288">
    <property type="term" value="C:outer membrane-bounded periplasmic space"/>
    <property type="evidence" value="ECO:0007669"/>
    <property type="project" value="TreeGrafter"/>
</dbReference>
<dbReference type="eggNOG" id="COG2385">
    <property type="taxonomic scope" value="Bacteria"/>
</dbReference>
<feature type="domain" description="Sporulation stage II protein D amidase enhancer LytB N-terminal" evidence="2">
    <location>
        <begin position="224"/>
        <end position="313"/>
    </location>
</feature>
<accession>D7DYI5</accession>